<comment type="catalytic activity">
    <reaction evidence="7">
        <text>adenosine + H2O + H(+) = inosine + NH4(+)</text>
        <dbReference type="Rhea" id="RHEA:24408"/>
        <dbReference type="ChEBI" id="CHEBI:15377"/>
        <dbReference type="ChEBI" id="CHEBI:15378"/>
        <dbReference type="ChEBI" id="CHEBI:16335"/>
        <dbReference type="ChEBI" id="CHEBI:17596"/>
        <dbReference type="ChEBI" id="CHEBI:28938"/>
        <dbReference type="EC" id="3.5.4.4"/>
    </reaction>
    <physiologicalReaction direction="left-to-right" evidence="7">
        <dbReference type="Rhea" id="RHEA:24409"/>
    </physiologicalReaction>
</comment>
<evidence type="ECO:0000256" key="6">
    <source>
        <dbReference type="ARBA" id="ARBA00022833"/>
    </source>
</evidence>
<evidence type="ECO:0000256" key="10">
    <source>
        <dbReference type="RuleBase" id="RU361274"/>
    </source>
</evidence>
<reference evidence="11 12" key="1">
    <citation type="submission" date="2022-06" db="EMBL/GenBank/DDBJ databases">
        <title>Endosaccharibacter gen. nov., sp. nov., endophytic bacteria isolated from sugarcane.</title>
        <authorList>
            <person name="Pitiwittayakul N."/>
            <person name="Yukphan P."/>
            <person name="Charoenyingcharoen P."/>
            <person name="Tanasupawat S."/>
        </authorList>
    </citation>
    <scope>NUCLEOTIDE SEQUENCE [LARGE SCALE GENOMIC DNA]</scope>
    <source>
        <strain evidence="11 12">KSS8</strain>
    </source>
</reference>
<dbReference type="InterPro" id="IPR011324">
    <property type="entry name" value="Cytotoxic_necrot_fac-like_cat"/>
</dbReference>
<evidence type="ECO:0000256" key="9">
    <source>
        <dbReference type="ARBA" id="ARBA00049893"/>
    </source>
</evidence>
<comment type="catalytic activity">
    <reaction evidence="9">
        <text>S-methyl-5'-thioadenosine + phosphate = 5-(methylsulfanyl)-alpha-D-ribose 1-phosphate + adenine</text>
        <dbReference type="Rhea" id="RHEA:11852"/>
        <dbReference type="ChEBI" id="CHEBI:16708"/>
        <dbReference type="ChEBI" id="CHEBI:17509"/>
        <dbReference type="ChEBI" id="CHEBI:43474"/>
        <dbReference type="ChEBI" id="CHEBI:58533"/>
        <dbReference type="EC" id="2.4.2.28"/>
    </reaction>
    <physiologicalReaction direction="left-to-right" evidence="9">
        <dbReference type="Rhea" id="RHEA:11853"/>
    </physiologicalReaction>
</comment>
<dbReference type="Proteomes" id="UP001524587">
    <property type="component" value="Unassembled WGS sequence"/>
</dbReference>
<dbReference type="InterPro" id="IPR038371">
    <property type="entry name" value="Cu_polyphenol_OxRdtase_sf"/>
</dbReference>
<evidence type="ECO:0000256" key="3">
    <source>
        <dbReference type="ARBA" id="ARBA00022679"/>
    </source>
</evidence>
<organism evidence="11 12">
    <name type="scientific">Endosaccharibacter trunci</name>
    <dbReference type="NCBI Taxonomy" id="2812733"/>
    <lineage>
        <taxon>Bacteria</taxon>
        <taxon>Pseudomonadati</taxon>
        <taxon>Pseudomonadota</taxon>
        <taxon>Alphaproteobacteria</taxon>
        <taxon>Acetobacterales</taxon>
        <taxon>Acetobacteraceae</taxon>
        <taxon>Endosaccharibacter</taxon>
    </lineage>
</organism>
<evidence type="ECO:0000313" key="11">
    <source>
        <dbReference type="EMBL" id="MCQ8279555.1"/>
    </source>
</evidence>
<comment type="caution">
    <text evidence="11">The sequence shown here is derived from an EMBL/GenBank/DDBJ whole genome shotgun (WGS) entry which is preliminary data.</text>
</comment>
<evidence type="ECO:0000256" key="8">
    <source>
        <dbReference type="ARBA" id="ARBA00048968"/>
    </source>
</evidence>
<evidence type="ECO:0000256" key="1">
    <source>
        <dbReference type="ARBA" id="ARBA00000553"/>
    </source>
</evidence>
<gene>
    <name evidence="11" type="primary">pgeF</name>
    <name evidence="11" type="ORF">NFI95_14005</name>
</gene>
<evidence type="ECO:0000256" key="2">
    <source>
        <dbReference type="ARBA" id="ARBA00007353"/>
    </source>
</evidence>
<comment type="catalytic activity">
    <reaction evidence="8">
        <text>adenosine + phosphate = alpha-D-ribose 1-phosphate + adenine</text>
        <dbReference type="Rhea" id="RHEA:27642"/>
        <dbReference type="ChEBI" id="CHEBI:16335"/>
        <dbReference type="ChEBI" id="CHEBI:16708"/>
        <dbReference type="ChEBI" id="CHEBI:43474"/>
        <dbReference type="ChEBI" id="CHEBI:57720"/>
        <dbReference type="EC" id="2.4.2.1"/>
    </reaction>
    <physiologicalReaction direction="left-to-right" evidence="8">
        <dbReference type="Rhea" id="RHEA:27643"/>
    </physiologicalReaction>
</comment>
<dbReference type="Pfam" id="PF02578">
    <property type="entry name" value="Cu-oxidase_4"/>
    <property type="match status" value="1"/>
</dbReference>
<comment type="similarity">
    <text evidence="2 10">Belongs to the purine nucleoside phosphorylase YfiH/LACC1 family.</text>
</comment>
<proteinExistence type="inferred from homology"/>
<accession>A0ABT1WAW8</accession>
<evidence type="ECO:0000313" key="12">
    <source>
        <dbReference type="Proteomes" id="UP001524587"/>
    </source>
</evidence>
<dbReference type="CDD" id="cd16833">
    <property type="entry name" value="YfiH"/>
    <property type="match status" value="1"/>
</dbReference>
<dbReference type="PANTHER" id="PTHR30616:SF2">
    <property type="entry name" value="PURINE NUCLEOSIDE PHOSPHORYLASE LACC1"/>
    <property type="match status" value="1"/>
</dbReference>
<evidence type="ECO:0000256" key="5">
    <source>
        <dbReference type="ARBA" id="ARBA00022801"/>
    </source>
</evidence>
<dbReference type="PANTHER" id="PTHR30616">
    <property type="entry name" value="UNCHARACTERIZED PROTEIN YFIH"/>
    <property type="match status" value="1"/>
</dbReference>
<name>A0ABT1WAW8_9PROT</name>
<keyword evidence="4" id="KW-0479">Metal-binding</keyword>
<keyword evidence="3" id="KW-0808">Transferase</keyword>
<dbReference type="EMBL" id="JAMSKV010000013">
    <property type="protein sequence ID" value="MCQ8279555.1"/>
    <property type="molecule type" value="Genomic_DNA"/>
</dbReference>
<protein>
    <recommendedName>
        <fullName evidence="10">Purine nucleoside phosphorylase</fullName>
    </recommendedName>
</protein>
<dbReference type="SUPFAM" id="SSF64438">
    <property type="entry name" value="CNF1/YfiH-like putative cysteine hydrolases"/>
    <property type="match status" value="1"/>
</dbReference>
<evidence type="ECO:0000256" key="7">
    <source>
        <dbReference type="ARBA" id="ARBA00047989"/>
    </source>
</evidence>
<comment type="catalytic activity">
    <reaction evidence="1">
        <text>inosine + phosphate = alpha-D-ribose 1-phosphate + hypoxanthine</text>
        <dbReference type="Rhea" id="RHEA:27646"/>
        <dbReference type="ChEBI" id="CHEBI:17368"/>
        <dbReference type="ChEBI" id="CHEBI:17596"/>
        <dbReference type="ChEBI" id="CHEBI:43474"/>
        <dbReference type="ChEBI" id="CHEBI:57720"/>
        <dbReference type="EC" id="2.4.2.1"/>
    </reaction>
    <physiologicalReaction direction="left-to-right" evidence="1">
        <dbReference type="Rhea" id="RHEA:27647"/>
    </physiologicalReaction>
</comment>
<dbReference type="NCBIfam" id="TIGR00726">
    <property type="entry name" value="peptidoglycan editing factor PgeF"/>
    <property type="match status" value="1"/>
</dbReference>
<sequence length="255" mass="26781">MDDVLRPCPHGFFTRLGGVSDGPFASLNCSVTSGDAPESLRENRRRVAHAVGVPPERLLGVTQVHGDAVISVAQPWAPGEGGRADAMVTDRPGLALGVITADCAPVLFADLARNVVGAAHAGWRGAVGGVLERTLDAMRGLGAEIGQVRAVIGPCIGQASYEVGPDLRDAVLAAGTPEAERFFRPGEGDRFFFDLAGYCVSRLRDAGVGSVHALWRDTLAEPDLFFSHRRRTLAGGGPIGHQISVIAPAPERTHP</sequence>
<keyword evidence="12" id="KW-1185">Reference proteome</keyword>
<evidence type="ECO:0000256" key="4">
    <source>
        <dbReference type="ARBA" id="ARBA00022723"/>
    </source>
</evidence>
<dbReference type="InterPro" id="IPR003730">
    <property type="entry name" value="Cu_polyphenol_OxRdtase"/>
</dbReference>
<dbReference type="Gene3D" id="3.60.140.10">
    <property type="entry name" value="CNF1/YfiH-like putative cysteine hydrolases"/>
    <property type="match status" value="1"/>
</dbReference>
<keyword evidence="5" id="KW-0378">Hydrolase</keyword>
<keyword evidence="6" id="KW-0862">Zinc</keyword>